<evidence type="ECO:0000313" key="6">
    <source>
        <dbReference type="Proteomes" id="UP000027138"/>
    </source>
</evidence>
<dbReference type="AlphaFoldDB" id="A0A067J9F8"/>
<dbReference type="SUPFAM" id="SSF47370">
    <property type="entry name" value="Bromodomain"/>
    <property type="match status" value="1"/>
</dbReference>
<dbReference type="Gene3D" id="1.10.10.60">
    <property type="entry name" value="Homeodomain-like"/>
    <property type="match status" value="1"/>
</dbReference>
<feature type="compositionally biased region" description="Polar residues" evidence="3">
    <location>
        <begin position="250"/>
        <end position="264"/>
    </location>
</feature>
<feature type="compositionally biased region" description="Basic and acidic residues" evidence="3">
    <location>
        <begin position="517"/>
        <end position="547"/>
    </location>
</feature>
<feature type="compositionally biased region" description="Basic and acidic residues" evidence="3">
    <location>
        <begin position="162"/>
        <end position="180"/>
    </location>
</feature>
<feature type="compositionally biased region" description="Basic and acidic residues" evidence="3">
    <location>
        <begin position="205"/>
        <end position="223"/>
    </location>
</feature>
<dbReference type="InterPro" id="IPR009057">
    <property type="entry name" value="Homeodomain-like_sf"/>
</dbReference>
<dbReference type="KEGG" id="jcu:105650341"/>
<dbReference type="InterPro" id="IPR001005">
    <property type="entry name" value="SANT/Myb"/>
</dbReference>
<gene>
    <name evidence="5" type="ORF">JCGZ_05274</name>
</gene>
<feature type="compositionally biased region" description="Basic and acidic residues" evidence="3">
    <location>
        <begin position="570"/>
        <end position="602"/>
    </location>
</feature>
<dbReference type="EMBL" id="KK916148">
    <property type="protein sequence ID" value="KDP20391.1"/>
    <property type="molecule type" value="Genomic_DNA"/>
</dbReference>
<dbReference type="OrthoDB" id="1742084at2759"/>
<feature type="region of interest" description="Disordered" evidence="3">
    <location>
        <begin position="388"/>
        <end position="417"/>
    </location>
</feature>
<dbReference type="Pfam" id="PF00249">
    <property type="entry name" value="Myb_DNA-binding"/>
    <property type="match status" value="1"/>
</dbReference>
<dbReference type="SMART" id="SM00297">
    <property type="entry name" value="BROMO"/>
    <property type="match status" value="1"/>
</dbReference>
<evidence type="ECO:0000256" key="3">
    <source>
        <dbReference type="SAM" id="MobiDB-lite"/>
    </source>
</evidence>
<dbReference type="SMART" id="SM00717">
    <property type="entry name" value="SANT"/>
    <property type="match status" value="1"/>
</dbReference>
<reference evidence="5 6" key="1">
    <citation type="journal article" date="2014" name="PLoS ONE">
        <title>Global Analysis of Gene Expression Profiles in Physic Nut (Jatropha curcas L.) Seedlings Exposed to Salt Stress.</title>
        <authorList>
            <person name="Zhang L."/>
            <person name="Zhang C."/>
            <person name="Wu P."/>
            <person name="Chen Y."/>
            <person name="Li M."/>
            <person name="Jiang H."/>
            <person name="Wu G."/>
        </authorList>
    </citation>
    <scope>NUCLEOTIDE SEQUENCE [LARGE SCALE GENOMIC DNA]</scope>
    <source>
        <strain evidence="6">cv. GZQX0401</strain>
        <tissue evidence="5">Young leaves</tissue>
    </source>
</reference>
<dbReference type="PANTHER" id="PTHR37888">
    <property type="entry name" value="DNA-BINDING BROMODOMAIN-CONTAINING PROTEIN"/>
    <property type="match status" value="1"/>
</dbReference>
<sequence length="643" mass="71607">MEKQNNNHTHTWGTWEELLLACAVKRHGFKNWDSVAMEVQTRSSLPHVLTTAENCQQKYNDLHRRFTTTTIFNQNQEDKEDIVKTNNNHGNNINNNNNSGDKVANIPWLEELRKLRVAELKQEVQRYDISILSLQLKVKRLEEEREKSAQSNQNDGGPIPDLQRESSQNDKKYEPEKKESASAGDESDRENRSVNESNSTGSGDKTGKKDGSNLEAEPVRDVPGETAPVLSGSNSKPVRGGEESHELGDSATQLSSEVQSSASLGSKRKRKGRKRREDVGGDGIKGATVKSEPLVTLMEIIRSNRHGSFFEGRLESQETEVYKNLVRQHLDLETIQTRLEQGSYASSNLSFYRDLLLLFNNAIVFFPKTSNESHAAYELRSLVTNEMKKETQKSDSTVAPLDIPPQPKSEPERSDSLLAKHKASAPIVVCRKRSSLSAKPSPLSFVQKIEHQQQSSDNEPVSDLKPLAVEQSSLKIESKEKPVTGTRSSRRSNKNLVKSTNTPSKKPNVSPVTKVSTADKPETPKIDKKKAEPSSLDKKRSAVDFLKRIKKNSPVEVSKKNTRGAANGAGERKRDSPGKGEKGKERVSRRNGDDKQMEESSPSKKNLGRPTKKGAEASKVSGKHGRDSGGKEVAKRPKKRSRR</sequence>
<keyword evidence="1 2" id="KW-0103">Bromodomain</keyword>
<dbReference type="InterPro" id="IPR036427">
    <property type="entry name" value="Bromodomain-like_sf"/>
</dbReference>
<evidence type="ECO:0000256" key="1">
    <source>
        <dbReference type="ARBA" id="ARBA00023117"/>
    </source>
</evidence>
<dbReference type="SUPFAM" id="SSF46689">
    <property type="entry name" value="Homeodomain-like"/>
    <property type="match status" value="1"/>
</dbReference>
<dbReference type="CDD" id="cd00167">
    <property type="entry name" value="SANT"/>
    <property type="match status" value="1"/>
</dbReference>
<feature type="compositionally biased region" description="Basic and acidic residues" evidence="3">
    <location>
        <begin position="239"/>
        <end position="248"/>
    </location>
</feature>
<dbReference type="Proteomes" id="UP000027138">
    <property type="component" value="Unassembled WGS sequence"/>
</dbReference>
<dbReference type="InterPro" id="IPR001487">
    <property type="entry name" value="Bromodomain"/>
</dbReference>
<evidence type="ECO:0000313" key="5">
    <source>
        <dbReference type="EMBL" id="KDP20391.1"/>
    </source>
</evidence>
<feature type="region of interest" description="Disordered" evidence="3">
    <location>
        <begin position="145"/>
        <end position="287"/>
    </location>
</feature>
<dbReference type="Gene3D" id="1.20.920.10">
    <property type="entry name" value="Bromodomain-like"/>
    <property type="match status" value="1"/>
</dbReference>
<feature type="region of interest" description="Disordered" evidence="3">
    <location>
        <begin position="477"/>
        <end position="643"/>
    </location>
</feature>
<accession>A0A067J9F8</accession>
<organism evidence="5 6">
    <name type="scientific">Jatropha curcas</name>
    <name type="common">Barbados nut</name>
    <dbReference type="NCBI Taxonomy" id="180498"/>
    <lineage>
        <taxon>Eukaryota</taxon>
        <taxon>Viridiplantae</taxon>
        <taxon>Streptophyta</taxon>
        <taxon>Embryophyta</taxon>
        <taxon>Tracheophyta</taxon>
        <taxon>Spermatophyta</taxon>
        <taxon>Magnoliopsida</taxon>
        <taxon>eudicotyledons</taxon>
        <taxon>Gunneridae</taxon>
        <taxon>Pentapetalae</taxon>
        <taxon>rosids</taxon>
        <taxon>fabids</taxon>
        <taxon>Malpighiales</taxon>
        <taxon>Euphorbiaceae</taxon>
        <taxon>Crotonoideae</taxon>
        <taxon>Jatropheae</taxon>
        <taxon>Jatropha</taxon>
    </lineage>
</organism>
<evidence type="ECO:0000256" key="2">
    <source>
        <dbReference type="PROSITE-ProRule" id="PRU00035"/>
    </source>
</evidence>
<proteinExistence type="predicted"/>
<dbReference type="Pfam" id="PF00439">
    <property type="entry name" value="Bromodomain"/>
    <property type="match status" value="1"/>
</dbReference>
<evidence type="ECO:0000259" key="4">
    <source>
        <dbReference type="PROSITE" id="PS50014"/>
    </source>
</evidence>
<feature type="domain" description="Bromo" evidence="4">
    <location>
        <begin position="302"/>
        <end position="373"/>
    </location>
</feature>
<feature type="compositionally biased region" description="Polar residues" evidence="3">
    <location>
        <begin position="494"/>
        <end position="516"/>
    </location>
</feature>
<dbReference type="PROSITE" id="PS50014">
    <property type="entry name" value="BROMODOMAIN_2"/>
    <property type="match status" value="1"/>
</dbReference>
<dbReference type="CDD" id="cd04369">
    <property type="entry name" value="Bromodomain"/>
    <property type="match status" value="1"/>
</dbReference>
<name>A0A067J9F8_JATCU</name>
<feature type="compositionally biased region" description="Basic and acidic residues" evidence="3">
    <location>
        <begin position="624"/>
        <end position="635"/>
    </location>
</feature>
<dbReference type="PANTHER" id="PTHR37888:SF11">
    <property type="entry name" value="DNA-BINDING BROMODOMAIN-CONTAINING PROTEIN"/>
    <property type="match status" value="1"/>
</dbReference>
<protein>
    <recommendedName>
        <fullName evidence="4">Bromo domain-containing protein</fullName>
    </recommendedName>
</protein>
<keyword evidence="6" id="KW-1185">Reference proteome</keyword>